<dbReference type="InterPro" id="IPR005158">
    <property type="entry name" value="BTAD"/>
</dbReference>
<gene>
    <name evidence="2" type="ORF">PMF13cell1_01933</name>
</gene>
<dbReference type="AlphaFoldDB" id="A0A4P6LWC7"/>
<dbReference type="RefSeq" id="WP_130180605.1">
    <property type="nucleotide sequence ID" value="NZ_AP031416.1"/>
</dbReference>
<dbReference type="PANTHER" id="PTHR35807">
    <property type="entry name" value="TRANSCRIPTIONAL REGULATOR REDD-RELATED"/>
    <property type="match status" value="1"/>
</dbReference>
<dbReference type="SMART" id="SM01043">
    <property type="entry name" value="BTAD"/>
    <property type="match status" value="1"/>
</dbReference>
<evidence type="ECO:0000313" key="3">
    <source>
        <dbReference type="Proteomes" id="UP000289794"/>
    </source>
</evidence>
<dbReference type="SUPFAM" id="SSF48452">
    <property type="entry name" value="TPR-like"/>
    <property type="match status" value="1"/>
</dbReference>
<organism evidence="2 3">
    <name type="scientific">Blautia producta</name>
    <dbReference type="NCBI Taxonomy" id="33035"/>
    <lineage>
        <taxon>Bacteria</taxon>
        <taxon>Bacillati</taxon>
        <taxon>Bacillota</taxon>
        <taxon>Clostridia</taxon>
        <taxon>Lachnospirales</taxon>
        <taxon>Lachnospiraceae</taxon>
        <taxon>Blautia</taxon>
    </lineage>
</organism>
<dbReference type="InterPro" id="IPR051677">
    <property type="entry name" value="AfsR-DnrI-RedD_regulator"/>
</dbReference>
<dbReference type="KEGG" id="bpro:PMF13cell1_01933"/>
<accession>A0A4P6LWC7</accession>
<dbReference type="InterPro" id="IPR036388">
    <property type="entry name" value="WH-like_DNA-bd_sf"/>
</dbReference>
<sequence length="422" mass="48831">MEREKNTGIMRVRMLGGFSISYEGAAVVFDRKSPAKFVQLFQLLMLHLKDGIDKAELIDALYGKDTVENGNSSLNNTIFRLRRQLKKAGMPDGSYITVQKGICRWDEKIKAVVDIHQMEAAIEEARMENGEKKEELLKEACSLYKGEFLPPGAAEAWSVIAGVKYRDLYFDCMRELFSILKERREYEDILHISTRAASIYPYEEWQLWRIDSLLALNRHKEALKVYEETASLYFNEFGLKPSEKMLERFHSMSSQIQGVPSDMWEIRRDLREKTKGKGAYFCSLPSFIDTYRIITRMTERTGMSVFLMLCTLTDSSGIPMEKEDKISKAAEKFQTAIKLSLRRGDLYTRYSSCQFLIMLPGITQENCFCVAERITRLFKEAGGGSNRIRCYISSLIDVNEEFENFEDGFSSPERWMRPKTYN</sequence>
<reference evidence="2 3" key="1">
    <citation type="submission" date="2019-01" db="EMBL/GenBank/DDBJ databases">
        <title>PMF-metabolizing Aryl O-demethylase.</title>
        <authorList>
            <person name="Kim M."/>
        </authorList>
    </citation>
    <scope>NUCLEOTIDE SEQUENCE [LARGE SCALE GENOMIC DNA]</scope>
    <source>
        <strain evidence="2 3">PMF1</strain>
    </source>
</reference>
<dbReference type="GO" id="GO:0003677">
    <property type="term" value="F:DNA binding"/>
    <property type="evidence" value="ECO:0007669"/>
    <property type="project" value="InterPro"/>
</dbReference>
<evidence type="ECO:0000259" key="1">
    <source>
        <dbReference type="SMART" id="SM01043"/>
    </source>
</evidence>
<dbReference type="Proteomes" id="UP000289794">
    <property type="component" value="Chromosome"/>
</dbReference>
<dbReference type="Gene3D" id="1.10.10.10">
    <property type="entry name" value="Winged helix-like DNA-binding domain superfamily/Winged helix DNA-binding domain"/>
    <property type="match status" value="1"/>
</dbReference>
<dbReference type="GO" id="GO:0006355">
    <property type="term" value="P:regulation of DNA-templated transcription"/>
    <property type="evidence" value="ECO:0007669"/>
    <property type="project" value="InterPro"/>
</dbReference>
<dbReference type="Pfam" id="PF03704">
    <property type="entry name" value="BTAD"/>
    <property type="match status" value="1"/>
</dbReference>
<name>A0A4P6LWC7_9FIRM</name>
<protein>
    <recommendedName>
        <fullName evidence="1">Bacterial transcriptional activator domain-containing protein</fullName>
    </recommendedName>
</protein>
<evidence type="ECO:0000313" key="2">
    <source>
        <dbReference type="EMBL" id="QBE96389.1"/>
    </source>
</evidence>
<proteinExistence type="predicted"/>
<feature type="domain" description="Bacterial transcriptional activator" evidence="1">
    <location>
        <begin position="113"/>
        <end position="253"/>
    </location>
</feature>
<dbReference type="InterPro" id="IPR011990">
    <property type="entry name" value="TPR-like_helical_dom_sf"/>
</dbReference>
<dbReference type="SUPFAM" id="SSF46894">
    <property type="entry name" value="C-terminal effector domain of the bipartite response regulators"/>
    <property type="match status" value="1"/>
</dbReference>
<dbReference type="InterPro" id="IPR016032">
    <property type="entry name" value="Sig_transdc_resp-reg_C-effctor"/>
</dbReference>
<dbReference type="EMBL" id="CP035945">
    <property type="protein sequence ID" value="QBE96389.1"/>
    <property type="molecule type" value="Genomic_DNA"/>
</dbReference>
<dbReference type="Gene3D" id="1.25.40.10">
    <property type="entry name" value="Tetratricopeptide repeat domain"/>
    <property type="match status" value="1"/>
</dbReference>